<feature type="signal peptide" evidence="2">
    <location>
        <begin position="1"/>
        <end position="24"/>
    </location>
</feature>
<dbReference type="Gene3D" id="2.60.120.740">
    <property type="match status" value="1"/>
</dbReference>
<name>W8S7Q5_9RHOB</name>
<proteinExistence type="predicted"/>
<evidence type="ECO:0000256" key="2">
    <source>
        <dbReference type="SAM" id="SignalP"/>
    </source>
</evidence>
<dbReference type="EMBL" id="CP004372">
    <property type="protein sequence ID" value="AHM04941.1"/>
    <property type="molecule type" value="Genomic_DNA"/>
</dbReference>
<protein>
    <submittedName>
        <fullName evidence="3">Uncharacterized protein</fullName>
    </submittedName>
</protein>
<feature type="compositionally biased region" description="Pro residues" evidence="1">
    <location>
        <begin position="307"/>
        <end position="320"/>
    </location>
</feature>
<organism evidence="3 4">
    <name type="scientific">Roseicyclus elongatus DSM 19469</name>
    <dbReference type="NCBI Taxonomy" id="1294273"/>
    <lineage>
        <taxon>Bacteria</taxon>
        <taxon>Pseudomonadati</taxon>
        <taxon>Pseudomonadota</taxon>
        <taxon>Alphaproteobacteria</taxon>
        <taxon>Rhodobacterales</taxon>
        <taxon>Roseobacteraceae</taxon>
        <taxon>Roseicyclus</taxon>
    </lineage>
</organism>
<evidence type="ECO:0000256" key="1">
    <source>
        <dbReference type="SAM" id="MobiDB-lite"/>
    </source>
</evidence>
<sequence length="739" mass="75823">MMRFERQVLLGAAFGVLCAGGAIACPNPAFTGATAYFTGGQLATPQTLASTATGGAQLSACGIPGTRGYAAPQPNFTLYLNQMQGYGLNFDVDSDCDTTLLIRAADGTWHFDDDGGEGLTPEMDLSAPQHLEGRVDVWIGTYSNTSCPATLALQTTPSAPQPLPPQPPQVAGCPNPAYGGQAVSYNANQLFTSQSLGVLAAGSTPLSSCPGIDGRGYVNAAPDYSFYLSGMDPYGLELDVDAACDATMLVRTADGMWHFDDDSDGNLDPRLTLQRPTVLNGRMDVWVGTYGGNSCNATLNMRAGPTELPPPPPPPPPPQAGCPNPSLNGQMLGYTASQLAGGQSLGVMAAGSTRVAGCGIPGGGYANAQPDVTLNLSQMQGSTLTLAVDASCDSTMLIHAADGSWHYNDDGNGNLDPRITLSEPGELNGQLDLWIGTYGGNSCNATLTLQTSGSGGGGIVPPPSAGLSGTWQWEATGGTVTINANGTVTDNMYPNTGTWSGPGSDGRYTIVWSHGYTDFITMSADGNALTIINNTGYAFGATRISSGTGGGGGGGLMGRINVLSASYGVNCGAPQGNVTGHIAAQCNGQTSCDYRVDHTVIGDPAVGCRKTYQVSYECGDGVTRTAEAPAEASGRSVALQCAGGSSGGNTAALEGTWNINANGHRGTITFQHMGGGTWTGTLTLGSSEPITDVVFNAASGRVLFERPNVPQYYTGVVTGGEISGSFESFGTTYTWTATR</sequence>
<dbReference type="InterPro" id="IPR043159">
    <property type="entry name" value="Lectin_gal-bd_sf"/>
</dbReference>
<keyword evidence="4" id="KW-1185">Reference proteome</keyword>
<reference evidence="3 4" key="1">
    <citation type="submission" date="2013-03" db="EMBL/GenBank/DDBJ databases">
        <authorList>
            <person name="Fiebig A."/>
            <person name="Goeker M."/>
            <person name="Klenk H.-P.P."/>
        </authorList>
    </citation>
    <scope>NUCLEOTIDE SEQUENCE [LARGE SCALE GENOMIC DNA]</scope>
    <source>
        <strain evidence="4">DSM 19469</strain>
    </source>
</reference>
<dbReference type="STRING" id="1294273.roselon_02627"/>
<gene>
    <name evidence="3" type="ORF">roselon_02627</name>
</gene>
<dbReference type="KEGG" id="red:roselon_02627"/>
<feature type="region of interest" description="Disordered" evidence="1">
    <location>
        <begin position="303"/>
        <end position="323"/>
    </location>
</feature>
<evidence type="ECO:0000313" key="4">
    <source>
        <dbReference type="Proteomes" id="UP000019593"/>
    </source>
</evidence>
<dbReference type="AlphaFoldDB" id="W8S7Q5"/>
<feature type="chain" id="PRO_5004912703" evidence="2">
    <location>
        <begin position="25"/>
        <end position="739"/>
    </location>
</feature>
<dbReference type="HOGENOM" id="CLU_375475_0_0_5"/>
<accession>W8S7Q5</accession>
<dbReference type="eggNOG" id="COG1196">
    <property type="taxonomic scope" value="Bacteria"/>
</dbReference>
<dbReference type="PROSITE" id="PS51257">
    <property type="entry name" value="PROKAR_LIPOPROTEIN"/>
    <property type="match status" value="1"/>
</dbReference>
<dbReference type="Proteomes" id="UP000019593">
    <property type="component" value="Chromosome"/>
</dbReference>
<keyword evidence="2" id="KW-0732">Signal</keyword>
<evidence type="ECO:0000313" key="3">
    <source>
        <dbReference type="EMBL" id="AHM04941.1"/>
    </source>
</evidence>